<evidence type="ECO:0000313" key="2">
    <source>
        <dbReference type="EMBL" id="GEB17491.1"/>
    </source>
</evidence>
<dbReference type="GeneID" id="97302289"/>
<dbReference type="PANTHER" id="PTHR34109:SF1">
    <property type="entry name" value="VOC DOMAIN-CONTAINING PROTEIN"/>
    <property type="match status" value="1"/>
</dbReference>
<organism evidence="2 3">
    <name type="scientific">Paenarthrobacter aurescens</name>
    <name type="common">Arthrobacter aurescens</name>
    <dbReference type="NCBI Taxonomy" id="43663"/>
    <lineage>
        <taxon>Bacteria</taxon>
        <taxon>Bacillati</taxon>
        <taxon>Actinomycetota</taxon>
        <taxon>Actinomycetes</taxon>
        <taxon>Micrococcales</taxon>
        <taxon>Micrococcaceae</taxon>
        <taxon>Paenarthrobacter</taxon>
    </lineage>
</organism>
<proteinExistence type="predicted"/>
<dbReference type="InterPro" id="IPR029068">
    <property type="entry name" value="Glyas_Bleomycin-R_OHBP_Dase"/>
</dbReference>
<reference evidence="2 3" key="1">
    <citation type="submission" date="2019-06" db="EMBL/GenBank/DDBJ databases">
        <title>Whole genome shotgun sequence of Paenarthrobacter aurescens NBRC 12136.</title>
        <authorList>
            <person name="Hosoyama A."/>
            <person name="Uohara A."/>
            <person name="Ohji S."/>
            <person name="Ichikawa N."/>
        </authorList>
    </citation>
    <scope>NUCLEOTIDE SEQUENCE [LARGE SCALE GENOMIC DNA]</scope>
    <source>
        <strain evidence="2 3">NBRC 12136</strain>
    </source>
</reference>
<dbReference type="InterPro" id="IPR037523">
    <property type="entry name" value="VOC_core"/>
</dbReference>
<dbReference type="AlphaFoldDB" id="A0A4Y3NEN1"/>
<dbReference type="Proteomes" id="UP000317715">
    <property type="component" value="Unassembled WGS sequence"/>
</dbReference>
<protein>
    <recommendedName>
        <fullName evidence="1">VOC domain-containing protein</fullName>
    </recommendedName>
</protein>
<dbReference type="RefSeq" id="WP_141280893.1">
    <property type="nucleotide sequence ID" value="NZ_BAAAWK010000001.1"/>
</dbReference>
<dbReference type="SUPFAM" id="SSF54593">
    <property type="entry name" value="Glyoxalase/Bleomycin resistance protein/Dihydroxybiphenyl dioxygenase"/>
    <property type="match status" value="1"/>
</dbReference>
<dbReference type="PROSITE" id="PS51819">
    <property type="entry name" value="VOC"/>
    <property type="match status" value="1"/>
</dbReference>
<gene>
    <name evidence="2" type="ORF">AAU01_02460</name>
</gene>
<dbReference type="Gene3D" id="3.30.720.120">
    <property type="match status" value="1"/>
</dbReference>
<dbReference type="Gene3D" id="3.30.720.110">
    <property type="match status" value="1"/>
</dbReference>
<dbReference type="PANTHER" id="PTHR34109">
    <property type="entry name" value="BNAUNNG04460D PROTEIN-RELATED"/>
    <property type="match status" value="1"/>
</dbReference>
<comment type="caution">
    <text evidence="2">The sequence shown here is derived from an EMBL/GenBank/DDBJ whole genome shotgun (WGS) entry which is preliminary data.</text>
</comment>
<evidence type="ECO:0000313" key="3">
    <source>
        <dbReference type="Proteomes" id="UP000317715"/>
    </source>
</evidence>
<feature type="domain" description="VOC" evidence="1">
    <location>
        <begin position="9"/>
        <end position="127"/>
    </location>
</feature>
<evidence type="ECO:0000259" key="1">
    <source>
        <dbReference type="PROSITE" id="PS51819"/>
    </source>
</evidence>
<dbReference type="OrthoDB" id="9795306at2"/>
<sequence>MSIPKAPEGYNTVNSFIITEDAPGMISFLTTVFRAQAIPEAHTLDDDGLILHSELKVGDSTVMVAERKPDWPFTPSLLQVYVDDLDATLASAIGLGATVVTAPTEFFGDRLSRVVDPWSNLWWIYQHSGEAPEWVDSATDWGDVSLDNEDASWAAEASPELVYIHDTLLTTMKGLGR</sequence>
<name>A0A4Y3NEN1_PAEAU</name>
<dbReference type="EMBL" id="BJMD01000001">
    <property type="protein sequence ID" value="GEB17491.1"/>
    <property type="molecule type" value="Genomic_DNA"/>
</dbReference>
<accession>A0A4Y3NEN1</accession>
<keyword evidence="3" id="KW-1185">Reference proteome</keyword>